<comment type="caution">
    <text evidence="3">The sequence shown here is derived from an EMBL/GenBank/DDBJ whole genome shotgun (WGS) entry which is preliminary data.</text>
</comment>
<feature type="transmembrane region" description="Helical" evidence="1">
    <location>
        <begin position="87"/>
        <end position="104"/>
    </location>
</feature>
<feature type="domain" description="DUF1468" evidence="2">
    <location>
        <begin position="55"/>
        <end position="202"/>
    </location>
</feature>
<evidence type="ECO:0000256" key="1">
    <source>
        <dbReference type="SAM" id="Phobius"/>
    </source>
</evidence>
<keyword evidence="1" id="KW-0472">Membrane</keyword>
<organism evidence="3 4">
    <name type="scientific">Methylobrevis albus</name>
    <dbReference type="NCBI Taxonomy" id="2793297"/>
    <lineage>
        <taxon>Bacteria</taxon>
        <taxon>Pseudomonadati</taxon>
        <taxon>Pseudomonadota</taxon>
        <taxon>Alphaproteobacteria</taxon>
        <taxon>Hyphomicrobiales</taxon>
        <taxon>Pleomorphomonadaceae</taxon>
        <taxon>Methylobrevis</taxon>
    </lineage>
</organism>
<proteinExistence type="predicted"/>
<keyword evidence="1" id="KW-1133">Transmembrane helix</keyword>
<sequence>MTTHPTPRAPVAPAQSPAVTAIHPDPLHGLPDPDAVYDQADELTILMDKRIDTALAAAIAVVGAVAVWIATGFRIGNFPDPLTSRGLPYILGGCMIVGGLVLALRRVRTWNDLPGNFVVSEGMEDEPGHPASARTAFVNVAIAFGWALLLRPVGFLIVTPLACAAMIAMLGERGVVKLVIFPLGFTLLLWITFSQILSLNLPLGPLNPLARSLGLML</sequence>
<dbReference type="Proteomes" id="UP000631694">
    <property type="component" value="Unassembled WGS sequence"/>
</dbReference>
<keyword evidence="4" id="KW-1185">Reference proteome</keyword>
<reference evidence="3" key="1">
    <citation type="submission" date="2020-12" db="EMBL/GenBank/DDBJ databases">
        <title>Methylobrevis albus sp. nov., isolated from fresh water lack sediment.</title>
        <authorList>
            <person name="Zou Q."/>
        </authorList>
    </citation>
    <scope>NUCLEOTIDE SEQUENCE</scope>
    <source>
        <strain evidence="3">L22</strain>
    </source>
</reference>
<keyword evidence="1" id="KW-0812">Transmembrane</keyword>
<dbReference type="InterPro" id="IPR009936">
    <property type="entry name" value="DUF1468"/>
</dbReference>
<evidence type="ECO:0000313" key="3">
    <source>
        <dbReference type="EMBL" id="MBH0239817.1"/>
    </source>
</evidence>
<feature type="transmembrane region" description="Helical" evidence="1">
    <location>
        <begin position="178"/>
        <end position="197"/>
    </location>
</feature>
<protein>
    <submittedName>
        <fullName evidence="3">Tripartite tricarboxylate transporter TctB family protein</fullName>
    </submittedName>
</protein>
<feature type="transmembrane region" description="Helical" evidence="1">
    <location>
        <begin position="54"/>
        <end position="75"/>
    </location>
</feature>
<dbReference type="EMBL" id="JADZLT010000056">
    <property type="protein sequence ID" value="MBH0239817.1"/>
    <property type="molecule type" value="Genomic_DNA"/>
</dbReference>
<evidence type="ECO:0000259" key="2">
    <source>
        <dbReference type="Pfam" id="PF07331"/>
    </source>
</evidence>
<dbReference type="RefSeq" id="WP_197312891.1">
    <property type="nucleotide sequence ID" value="NZ_JADZLT010000056.1"/>
</dbReference>
<dbReference type="Pfam" id="PF07331">
    <property type="entry name" value="TctB"/>
    <property type="match status" value="1"/>
</dbReference>
<dbReference type="AlphaFoldDB" id="A0A931I4M0"/>
<feature type="transmembrane region" description="Helical" evidence="1">
    <location>
        <begin position="155"/>
        <end position="171"/>
    </location>
</feature>
<evidence type="ECO:0000313" key="4">
    <source>
        <dbReference type="Proteomes" id="UP000631694"/>
    </source>
</evidence>
<name>A0A931I4M0_9HYPH</name>
<gene>
    <name evidence="3" type="ORF">I5731_18500</name>
</gene>
<accession>A0A931I4M0</accession>